<dbReference type="OrthoDB" id="10506753at2759"/>
<reference evidence="3" key="1">
    <citation type="journal article" date="2016" name="Nat. Commun.">
        <title>The Gonium pectorale genome demonstrates co-option of cell cycle regulation during the evolution of multicellularity.</title>
        <authorList>
            <person name="Hanschen E.R."/>
            <person name="Marriage T.N."/>
            <person name="Ferris P.J."/>
            <person name="Hamaji T."/>
            <person name="Toyoda A."/>
            <person name="Fujiyama A."/>
            <person name="Neme R."/>
            <person name="Noguchi H."/>
            <person name="Minakuchi Y."/>
            <person name="Suzuki M."/>
            <person name="Kawai-Toyooka H."/>
            <person name="Smith D.R."/>
            <person name="Sparks H."/>
            <person name="Anderson J."/>
            <person name="Bakaric R."/>
            <person name="Luria V."/>
            <person name="Karger A."/>
            <person name="Kirschner M.W."/>
            <person name="Durand P.M."/>
            <person name="Michod R.E."/>
            <person name="Nozaki H."/>
            <person name="Olson B.J."/>
        </authorList>
    </citation>
    <scope>NUCLEOTIDE SEQUENCE [LARGE SCALE GENOMIC DNA]</scope>
    <source>
        <strain evidence="3">NIES-2863</strain>
    </source>
</reference>
<dbReference type="EMBL" id="LSYV01000309">
    <property type="protein sequence ID" value="KXZ41708.1"/>
    <property type="molecule type" value="Genomic_DNA"/>
</dbReference>
<keyword evidence="3" id="KW-1185">Reference proteome</keyword>
<feature type="compositionally biased region" description="Low complexity" evidence="1">
    <location>
        <begin position="19"/>
        <end position="40"/>
    </location>
</feature>
<gene>
    <name evidence="2" type="ORF">GPECTOR_311g851</name>
</gene>
<evidence type="ECO:0000256" key="1">
    <source>
        <dbReference type="SAM" id="MobiDB-lite"/>
    </source>
</evidence>
<comment type="caution">
    <text evidence="2">The sequence shown here is derived from an EMBL/GenBank/DDBJ whole genome shotgun (WGS) entry which is preliminary data.</text>
</comment>
<sequence>MDDGGGGGGGFRGGGGAGSSYSPNGASPSPPRMRSSAGGSWAPQRRSRSVGPAGRPHGGSRGGTADRVAKLDAGSWIYILGASASSTRANQLASALQLDPRTGLPAI</sequence>
<name>A0A150FVW1_GONPE</name>
<dbReference type="Proteomes" id="UP000075714">
    <property type="component" value="Unassembled WGS sequence"/>
</dbReference>
<feature type="region of interest" description="Disordered" evidence="1">
    <location>
        <begin position="1"/>
        <end position="66"/>
    </location>
</feature>
<accession>A0A150FVW1</accession>
<feature type="compositionally biased region" description="Gly residues" evidence="1">
    <location>
        <begin position="1"/>
        <end position="18"/>
    </location>
</feature>
<evidence type="ECO:0000313" key="2">
    <source>
        <dbReference type="EMBL" id="KXZ41708.1"/>
    </source>
</evidence>
<evidence type="ECO:0000313" key="3">
    <source>
        <dbReference type="Proteomes" id="UP000075714"/>
    </source>
</evidence>
<proteinExistence type="predicted"/>
<organism evidence="2 3">
    <name type="scientific">Gonium pectorale</name>
    <name type="common">Green alga</name>
    <dbReference type="NCBI Taxonomy" id="33097"/>
    <lineage>
        <taxon>Eukaryota</taxon>
        <taxon>Viridiplantae</taxon>
        <taxon>Chlorophyta</taxon>
        <taxon>core chlorophytes</taxon>
        <taxon>Chlorophyceae</taxon>
        <taxon>CS clade</taxon>
        <taxon>Chlamydomonadales</taxon>
        <taxon>Volvocaceae</taxon>
        <taxon>Gonium</taxon>
    </lineage>
</organism>
<dbReference type="AlphaFoldDB" id="A0A150FVW1"/>
<protein>
    <submittedName>
        <fullName evidence="2">Uncharacterized protein</fullName>
    </submittedName>
</protein>
<dbReference type="STRING" id="33097.A0A150FVW1"/>